<dbReference type="Gramene" id="mRNA:HanXRQr2_Chr14g0630241">
    <property type="protein sequence ID" value="mRNA:HanXRQr2_Chr14g0630241"/>
    <property type="gene ID" value="HanXRQr2_Chr14g0630241"/>
</dbReference>
<dbReference type="OMA" id="HPQDCQP"/>
<reference evidence="3" key="3">
    <citation type="submission" date="2020-06" db="EMBL/GenBank/DDBJ databases">
        <title>Helianthus annuus Genome sequencing and assembly Release 2.</title>
        <authorList>
            <person name="Gouzy J."/>
            <person name="Langlade N."/>
            <person name="Munos S."/>
        </authorList>
    </citation>
    <scope>NUCLEOTIDE SEQUENCE</scope>
    <source>
        <tissue evidence="3">Leaves</tissue>
    </source>
</reference>
<dbReference type="EMBL" id="CM007903">
    <property type="protein sequence ID" value="OTF97312.1"/>
    <property type="molecule type" value="Genomic_DNA"/>
</dbReference>
<dbReference type="PANTHER" id="PTHR23201">
    <property type="entry name" value="EXTENSIN, PROLINE-RICH PROTEIN"/>
    <property type="match status" value="1"/>
</dbReference>
<organism evidence="4 5">
    <name type="scientific">Helianthus annuus</name>
    <name type="common">Common sunflower</name>
    <dbReference type="NCBI Taxonomy" id="4232"/>
    <lineage>
        <taxon>Eukaryota</taxon>
        <taxon>Viridiplantae</taxon>
        <taxon>Streptophyta</taxon>
        <taxon>Embryophyta</taxon>
        <taxon>Tracheophyta</taxon>
        <taxon>Spermatophyta</taxon>
        <taxon>Magnoliopsida</taxon>
        <taxon>eudicotyledons</taxon>
        <taxon>Gunneridae</taxon>
        <taxon>Pentapetalae</taxon>
        <taxon>asterids</taxon>
        <taxon>campanulids</taxon>
        <taxon>Asterales</taxon>
        <taxon>Asteraceae</taxon>
        <taxon>Asteroideae</taxon>
        <taxon>Heliantheae alliance</taxon>
        <taxon>Heliantheae</taxon>
        <taxon>Helianthus</taxon>
    </lineage>
</organism>
<keyword evidence="2" id="KW-0812">Transmembrane</keyword>
<evidence type="ECO:0000313" key="4">
    <source>
        <dbReference type="EMBL" id="OTF97312.1"/>
    </source>
</evidence>
<dbReference type="InParanoid" id="A0A251SFJ1"/>
<reference evidence="4" key="2">
    <citation type="submission" date="2017-02" db="EMBL/GenBank/DDBJ databases">
        <title>Sunflower complete genome.</title>
        <authorList>
            <person name="Langlade N."/>
            <person name="Munos S."/>
        </authorList>
    </citation>
    <scope>NUCLEOTIDE SEQUENCE [LARGE SCALE GENOMIC DNA]</scope>
    <source>
        <tissue evidence="4">Leaves</tissue>
    </source>
</reference>
<evidence type="ECO:0000313" key="5">
    <source>
        <dbReference type="Proteomes" id="UP000215914"/>
    </source>
</evidence>
<keyword evidence="5" id="KW-1185">Reference proteome</keyword>
<dbReference type="AlphaFoldDB" id="A0A251SFJ1"/>
<gene>
    <name evidence="4" type="ORF">HannXRQ_Chr14g0433221</name>
    <name evidence="3" type="ORF">HanXRQr2_Chr14g0630241</name>
</gene>
<dbReference type="PANTHER" id="PTHR23201:SF52">
    <property type="entry name" value="OS05G0376800 PROTEIN"/>
    <property type="match status" value="1"/>
</dbReference>
<keyword evidence="2" id="KW-0472">Membrane</keyword>
<dbReference type="Proteomes" id="UP000215914">
    <property type="component" value="Chromosome 14"/>
</dbReference>
<dbReference type="InterPro" id="IPR003854">
    <property type="entry name" value="GASA"/>
</dbReference>
<proteinExistence type="inferred from homology"/>
<protein>
    <submittedName>
        <fullName evidence="3 4">Gibberellin regulated protein</fullName>
    </submittedName>
</protein>
<dbReference type="STRING" id="4232.A0A251SFJ1"/>
<accession>A0A251SFJ1</accession>
<dbReference type="Pfam" id="PF02704">
    <property type="entry name" value="GASA"/>
    <property type="match status" value="1"/>
</dbReference>
<sequence>MALTASVVMIYIGMMMLLLCVPDNHAKMTEYSPAPQPQPSGNSSMYGATPGSLKPQECTPRCTHRCSKTAFKKPCMFFCQKCCATCLCVPPGTYGNKQYCPCYNTWKTKRGGPKCP</sequence>
<evidence type="ECO:0000256" key="2">
    <source>
        <dbReference type="SAM" id="Phobius"/>
    </source>
</evidence>
<comment type="similarity">
    <text evidence="1">Belongs to the GASA family.</text>
</comment>
<evidence type="ECO:0000313" key="3">
    <source>
        <dbReference type="EMBL" id="KAF5767911.1"/>
    </source>
</evidence>
<reference evidence="3 5" key="1">
    <citation type="journal article" date="2017" name="Nature">
        <title>The sunflower genome provides insights into oil metabolism, flowering and Asterid evolution.</title>
        <authorList>
            <person name="Badouin H."/>
            <person name="Gouzy J."/>
            <person name="Grassa C.J."/>
            <person name="Murat F."/>
            <person name="Staton S.E."/>
            <person name="Cottret L."/>
            <person name="Lelandais-Briere C."/>
            <person name="Owens G.L."/>
            <person name="Carrere S."/>
            <person name="Mayjonade B."/>
            <person name="Legrand L."/>
            <person name="Gill N."/>
            <person name="Kane N.C."/>
            <person name="Bowers J.E."/>
            <person name="Hubner S."/>
            <person name="Bellec A."/>
            <person name="Berard A."/>
            <person name="Berges H."/>
            <person name="Blanchet N."/>
            <person name="Boniface M.C."/>
            <person name="Brunel D."/>
            <person name="Catrice O."/>
            <person name="Chaidir N."/>
            <person name="Claudel C."/>
            <person name="Donnadieu C."/>
            <person name="Faraut T."/>
            <person name="Fievet G."/>
            <person name="Helmstetter N."/>
            <person name="King M."/>
            <person name="Knapp S.J."/>
            <person name="Lai Z."/>
            <person name="Le Paslier M.C."/>
            <person name="Lippi Y."/>
            <person name="Lorenzon L."/>
            <person name="Mandel J.R."/>
            <person name="Marage G."/>
            <person name="Marchand G."/>
            <person name="Marquand E."/>
            <person name="Bret-Mestries E."/>
            <person name="Morien E."/>
            <person name="Nambeesan S."/>
            <person name="Nguyen T."/>
            <person name="Pegot-Espagnet P."/>
            <person name="Pouilly N."/>
            <person name="Raftis F."/>
            <person name="Sallet E."/>
            <person name="Schiex T."/>
            <person name="Thomas J."/>
            <person name="Vandecasteele C."/>
            <person name="Vares D."/>
            <person name="Vear F."/>
            <person name="Vautrin S."/>
            <person name="Crespi M."/>
            <person name="Mangin B."/>
            <person name="Burke J.M."/>
            <person name="Salse J."/>
            <person name="Munos S."/>
            <person name="Vincourt P."/>
            <person name="Rieseberg L.H."/>
            <person name="Langlade N.B."/>
        </authorList>
    </citation>
    <scope>NUCLEOTIDE SEQUENCE [LARGE SCALE GENOMIC DNA]</scope>
    <source>
        <strain evidence="5">cv. SF193</strain>
        <tissue evidence="3">Leaves</tissue>
    </source>
</reference>
<dbReference type="EMBL" id="MNCJ02000329">
    <property type="protein sequence ID" value="KAF5767911.1"/>
    <property type="molecule type" value="Genomic_DNA"/>
</dbReference>
<keyword evidence="2" id="KW-1133">Transmembrane helix</keyword>
<name>A0A251SFJ1_HELAN</name>
<dbReference type="SMR" id="A0A251SFJ1"/>
<feature type="transmembrane region" description="Helical" evidence="2">
    <location>
        <begin position="6"/>
        <end position="22"/>
    </location>
</feature>
<evidence type="ECO:0000256" key="1">
    <source>
        <dbReference type="ARBA" id="ARBA00010582"/>
    </source>
</evidence>